<dbReference type="InterPro" id="IPR011545">
    <property type="entry name" value="DEAD/DEAH_box_helicase_dom"/>
</dbReference>
<dbReference type="InterPro" id="IPR036388">
    <property type="entry name" value="WH-like_DNA-bd_sf"/>
</dbReference>
<evidence type="ECO:0000256" key="7">
    <source>
        <dbReference type="ARBA" id="ARBA00023125"/>
    </source>
</evidence>
<reference evidence="14 15" key="1">
    <citation type="journal article" date="2013" name="Proc. Natl. Acad. Sci. U.S.A.">
        <title>Genome of an arbuscular mycorrhizal fungus provides insight into the oldest plant symbiosis.</title>
        <authorList>
            <person name="Tisserant E."/>
            <person name="Malbreil M."/>
            <person name="Kuo A."/>
            <person name="Kohler A."/>
            <person name="Symeonidi A."/>
            <person name="Balestrini R."/>
            <person name="Charron P."/>
            <person name="Duensing N."/>
            <person name="Frei Dit Frey N."/>
            <person name="Gianinazzi-Pearson V."/>
            <person name="Gilbert L.B."/>
            <person name="Handa Y."/>
            <person name="Herr J.R."/>
            <person name="Hijri M."/>
            <person name="Koul R."/>
            <person name="Kawaguchi M."/>
            <person name="Krajinski F."/>
            <person name="Lammers P.J."/>
            <person name="Masclaux F.G."/>
            <person name="Murat C."/>
            <person name="Morin E."/>
            <person name="Ndikumana S."/>
            <person name="Pagni M."/>
            <person name="Petitpierre D."/>
            <person name="Requena N."/>
            <person name="Rosikiewicz P."/>
            <person name="Riley R."/>
            <person name="Saito K."/>
            <person name="San Clemente H."/>
            <person name="Shapiro H."/>
            <person name="van Tuinen D."/>
            <person name="Becard G."/>
            <person name="Bonfante P."/>
            <person name="Paszkowski U."/>
            <person name="Shachar-Hill Y.Y."/>
            <person name="Tuskan G.A."/>
            <person name="Young P.W."/>
            <person name="Sanders I.R."/>
            <person name="Henrissat B."/>
            <person name="Rensing S.A."/>
            <person name="Grigoriev I.V."/>
            <person name="Corradi N."/>
            <person name="Roux C."/>
            <person name="Martin F."/>
        </authorList>
    </citation>
    <scope>NUCLEOTIDE SEQUENCE [LARGE SCALE GENOMIC DNA]</scope>
    <source>
        <strain evidence="14 15">DAOM 197198</strain>
    </source>
</reference>
<keyword evidence="3 11" id="KW-0547">Nucleotide-binding</keyword>
<accession>A0A2P4Q3D1</accession>
<dbReference type="PROSITE" id="PS51192">
    <property type="entry name" value="HELICASE_ATP_BIND_1"/>
    <property type="match status" value="1"/>
</dbReference>
<dbReference type="GO" id="GO:0005737">
    <property type="term" value="C:cytoplasm"/>
    <property type="evidence" value="ECO:0007669"/>
    <property type="project" value="TreeGrafter"/>
</dbReference>
<evidence type="ECO:0000256" key="11">
    <source>
        <dbReference type="RuleBase" id="RU364117"/>
    </source>
</evidence>
<dbReference type="InterPro" id="IPR004589">
    <property type="entry name" value="DNA_helicase_ATP-dep_RecQ"/>
</dbReference>
<keyword evidence="6 11" id="KW-0067">ATP-binding</keyword>
<feature type="domain" description="Helicase C-terminal" evidence="13">
    <location>
        <begin position="135"/>
        <end position="285"/>
    </location>
</feature>
<reference evidence="14 15" key="2">
    <citation type="journal article" date="2018" name="New Phytol.">
        <title>High intraspecific genome diversity in the model arbuscular mycorrhizal symbiont Rhizophagus irregularis.</title>
        <authorList>
            <person name="Chen E.C.H."/>
            <person name="Morin E."/>
            <person name="Beaudet D."/>
            <person name="Noel J."/>
            <person name="Yildirir G."/>
            <person name="Ndikumana S."/>
            <person name="Charron P."/>
            <person name="St-Onge C."/>
            <person name="Giorgi J."/>
            <person name="Kruger M."/>
            <person name="Marton T."/>
            <person name="Ropars J."/>
            <person name="Grigoriev I.V."/>
            <person name="Hainaut M."/>
            <person name="Henrissat B."/>
            <person name="Roux C."/>
            <person name="Martin F."/>
            <person name="Corradi N."/>
        </authorList>
    </citation>
    <scope>NUCLEOTIDE SEQUENCE [LARGE SCALE GENOMIC DNA]</scope>
    <source>
        <strain evidence="14 15">DAOM 197198</strain>
    </source>
</reference>
<comment type="catalytic activity">
    <reaction evidence="10 11">
        <text>Couples ATP hydrolysis with the unwinding of duplex DNA by translocating in the 3'-5' direction.</text>
        <dbReference type="EC" id="5.6.2.4"/>
    </reaction>
</comment>
<comment type="subcellular location">
    <subcellularLocation>
        <location evidence="1 11">Nucleus</location>
    </subcellularLocation>
</comment>
<evidence type="ECO:0000259" key="12">
    <source>
        <dbReference type="PROSITE" id="PS51192"/>
    </source>
</evidence>
<dbReference type="GO" id="GO:0005634">
    <property type="term" value="C:nucleus"/>
    <property type="evidence" value="ECO:0007669"/>
    <property type="project" value="UniProtKB-SubCell"/>
</dbReference>
<dbReference type="PANTHER" id="PTHR13710">
    <property type="entry name" value="DNA HELICASE RECQ FAMILY MEMBER"/>
    <property type="match status" value="1"/>
</dbReference>
<dbReference type="GO" id="GO:0005694">
    <property type="term" value="C:chromosome"/>
    <property type="evidence" value="ECO:0007669"/>
    <property type="project" value="TreeGrafter"/>
</dbReference>
<comment type="catalytic activity">
    <reaction evidence="11">
        <text>ATP + H2O = ADP + phosphate + H(+)</text>
        <dbReference type="Rhea" id="RHEA:13065"/>
        <dbReference type="ChEBI" id="CHEBI:15377"/>
        <dbReference type="ChEBI" id="CHEBI:15378"/>
        <dbReference type="ChEBI" id="CHEBI:30616"/>
        <dbReference type="ChEBI" id="CHEBI:43474"/>
        <dbReference type="ChEBI" id="CHEBI:456216"/>
    </reaction>
</comment>
<evidence type="ECO:0000256" key="5">
    <source>
        <dbReference type="ARBA" id="ARBA00022806"/>
    </source>
</evidence>
<dbReference type="GO" id="GO:0016887">
    <property type="term" value="F:ATP hydrolysis activity"/>
    <property type="evidence" value="ECO:0007669"/>
    <property type="project" value="RHEA"/>
</dbReference>
<dbReference type="NCBIfam" id="TIGR00614">
    <property type="entry name" value="recQ_fam"/>
    <property type="match status" value="1"/>
</dbReference>
<comment type="similarity">
    <text evidence="2 11">Belongs to the helicase family. RecQ subfamily.</text>
</comment>
<name>A0A2P4Q3D1_RHIID</name>
<dbReference type="GO" id="GO:0005524">
    <property type="term" value="F:ATP binding"/>
    <property type="evidence" value="ECO:0007669"/>
    <property type="project" value="UniProtKB-KW"/>
</dbReference>
<dbReference type="PANTHER" id="PTHR13710:SF153">
    <property type="entry name" value="RECQ-LIKE DNA HELICASE BLM"/>
    <property type="match status" value="1"/>
</dbReference>
<sequence length="469" mass="53827">LEYQEKVFQEIESKMLKILLITPEKLMLNQGFRNMLRKVHGEIGVRFVIDEAHCILEYNHYRPEWRKLGCLKEFFPSTSILLLTATCSQDDAEVIRQNLNINSVNFNVIRSSCFSRPEIEYIVKKKSTSERNLVEIAKIVNEISDGQCIIYCSSPGICNEILPLLQDKLKGTAIGTYHGGLESFERDQVMLQWKSRLLKVMIATNAFGLGVNSPNIRTVVHYTFPSSISNFIQESGRAGRDGNPAQSILFYSRNDIKTVYTIITGGRESDFDNNESTSLERTQYLNKGQRKIFEMVTYCESIYECRAQQLAAYHSWQSDSKIPRCTKCDCCINYFKDLPKSENIKNDVIHLLKVIIAVTEFLGMRNQLTLPIDIIHVFAKANNNNIKEKQLSSLPIYKQDYNKTLRRFEDISRLLDNLIIKNLVKVRIDLKKVNTSTSSTQLSGKVIIEGITENAIEIAQNRCWSFLLK</sequence>
<evidence type="ECO:0000256" key="8">
    <source>
        <dbReference type="ARBA" id="ARBA00023235"/>
    </source>
</evidence>
<proteinExistence type="inferred from homology"/>
<evidence type="ECO:0000256" key="4">
    <source>
        <dbReference type="ARBA" id="ARBA00022801"/>
    </source>
</evidence>
<evidence type="ECO:0000313" key="15">
    <source>
        <dbReference type="Proteomes" id="UP000018888"/>
    </source>
</evidence>
<protein>
    <recommendedName>
        <fullName evidence="11">ATP-dependent DNA helicase</fullName>
        <ecNumber evidence="11">5.6.2.4</ecNumber>
    </recommendedName>
</protein>
<dbReference type="Gene3D" id="3.40.50.300">
    <property type="entry name" value="P-loop containing nucleotide triphosphate hydrolases"/>
    <property type="match status" value="2"/>
</dbReference>
<dbReference type="Pfam" id="PF00270">
    <property type="entry name" value="DEAD"/>
    <property type="match status" value="1"/>
</dbReference>
<dbReference type="Pfam" id="PF00271">
    <property type="entry name" value="Helicase_C"/>
    <property type="match status" value="1"/>
</dbReference>
<comment type="caution">
    <text evidence="14">The sequence shown here is derived from an EMBL/GenBank/DDBJ whole genome shotgun (WGS) entry which is preliminary data.</text>
</comment>
<keyword evidence="7" id="KW-0238">DNA-binding</keyword>
<keyword evidence="15" id="KW-1185">Reference proteome</keyword>
<evidence type="ECO:0000256" key="6">
    <source>
        <dbReference type="ARBA" id="ARBA00022840"/>
    </source>
</evidence>
<evidence type="ECO:0000259" key="13">
    <source>
        <dbReference type="PROSITE" id="PS51194"/>
    </source>
</evidence>
<dbReference type="VEuPathDB" id="FungiDB:RhiirFUN_000140"/>
<feature type="non-terminal residue" evidence="14">
    <location>
        <position position="1"/>
    </location>
</feature>
<feature type="domain" description="Helicase ATP-binding" evidence="12">
    <location>
        <begin position="1"/>
        <end position="105"/>
    </location>
</feature>
<dbReference type="SUPFAM" id="SSF52540">
    <property type="entry name" value="P-loop containing nucleoside triphosphate hydrolases"/>
    <property type="match status" value="1"/>
</dbReference>
<evidence type="ECO:0000256" key="9">
    <source>
        <dbReference type="ARBA" id="ARBA00023242"/>
    </source>
</evidence>
<dbReference type="InterPro" id="IPR001650">
    <property type="entry name" value="Helicase_C-like"/>
</dbReference>
<dbReference type="GO" id="GO:0043138">
    <property type="term" value="F:3'-5' DNA helicase activity"/>
    <property type="evidence" value="ECO:0007669"/>
    <property type="project" value="UniProtKB-EC"/>
</dbReference>
<dbReference type="Gene3D" id="1.10.10.10">
    <property type="entry name" value="Winged helix-like DNA-binding domain superfamily/Winged helix DNA-binding domain"/>
    <property type="match status" value="1"/>
</dbReference>
<dbReference type="PROSITE" id="PS51194">
    <property type="entry name" value="HELICASE_CTER"/>
    <property type="match status" value="1"/>
</dbReference>
<evidence type="ECO:0000313" key="14">
    <source>
        <dbReference type="EMBL" id="POG72116.1"/>
    </source>
</evidence>
<dbReference type="InterPro" id="IPR027417">
    <property type="entry name" value="P-loop_NTPase"/>
</dbReference>
<dbReference type="EC" id="5.6.2.4" evidence="11"/>
<keyword evidence="9 11" id="KW-0539">Nucleus</keyword>
<dbReference type="Proteomes" id="UP000018888">
    <property type="component" value="Unassembled WGS sequence"/>
</dbReference>
<dbReference type="InterPro" id="IPR014001">
    <property type="entry name" value="Helicase_ATP-bd"/>
</dbReference>
<dbReference type="Pfam" id="PF16124">
    <property type="entry name" value="RecQ_Zn_bind"/>
    <property type="match status" value="1"/>
</dbReference>
<evidence type="ECO:0000256" key="1">
    <source>
        <dbReference type="ARBA" id="ARBA00004123"/>
    </source>
</evidence>
<dbReference type="EMBL" id="AUPC02000099">
    <property type="protein sequence ID" value="POG72116.1"/>
    <property type="molecule type" value="Genomic_DNA"/>
</dbReference>
<evidence type="ECO:0000256" key="3">
    <source>
        <dbReference type="ARBA" id="ARBA00022741"/>
    </source>
</evidence>
<evidence type="ECO:0000256" key="2">
    <source>
        <dbReference type="ARBA" id="ARBA00005446"/>
    </source>
</evidence>
<dbReference type="GO" id="GO:0003677">
    <property type="term" value="F:DNA binding"/>
    <property type="evidence" value="ECO:0007669"/>
    <property type="project" value="UniProtKB-KW"/>
</dbReference>
<gene>
    <name evidence="14" type="ORF">GLOIN_2v1455975</name>
</gene>
<dbReference type="AlphaFoldDB" id="A0A2P4Q3D1"/>
<dbReference type="InterPro" id="IPR032284">
    <property type="entry name" value="RecQ_Zn-bd"/>
</dbReference>
<evidence type="ECO:0000256" key="10">
    <source>
        <dbReference type="ARBA" id="ARBA00034617"/>
    </source>
</evidence>
<keyword evidence="8" id="KW-0413">Isomerase</keyword>
<dbReference type="GO" id="GO:0000724">
    <property type="term" value="P:double-strand break repair via homologous recombination"/>
    <property type="evidence" value="ECO:0007669"/>
    <property type="project" value="TreeGrafter"/>
</dbReference>
<dbReference type="SMART" id="SM00490">
    <property type="entry name" value="HELICc"/>
    <property type="match status" value="1"/>
</dbReference>
<keyword evidence="4 11" id="KW-0378">Hydrolase</keyword>
<organism evidence="14 15">
    <name type="scientific">Rhizophagus irregularis (strain DAOM 181602 / DAOM 197198 / MUCL 43194)</name>
    <name type="common">Arbuscular mycorrhizal fungus</name>
    <name type="synonym">Glomus intraradices</name>
    <dbReference type="NCBI Taxonomy" id="747089"/>
    <lineage>
        <taxon>Eukaryota</taxon>
        <taxon>Fungi</taxon>
        <taxon>Fungi incertae sedis</taxon>
        <taxon>Mucoromycota</taxon>
        <taxon>Glomeromycotina</taxon>
        <taxon>Glomeromycetes</taxon>
        <taxon>Glomerales</taxon>
        <taxon>Glomeraceae</taxon>
        <taxon>Rhizophagus</taxon>
    </lineage>
</organism>
<dbReference type="GO" id="GO:0009378">
    <property type="term" value="F:four-way junction helicase activity"/>
    <property type="evidence" value="ECO:0007669"/>
    <property type="project" value="TreeGrafter"/>
</dbReference>
<keyword evidence="5 11" id="KW-0347">Helicase</keyword>